<dbReference type="InterPro" id="IPR004398">
    <property type="entry name" value="RNA_MeTrfase_RsmD"/>
</dbReference>
<dbReference type="GO" id="GO:0031167">
    <property type="term" value="P:rRNA methylation"/>
    <property type="evidence" value="ECO:0007669"/>
    <property type="project" value="InterPro"/>
</dbReference>
<dbReference type="PIRSF" id="PIRSF004553">
    <property type="entry name" value="CHP00095"/>
    <property type="match status" value="1"/>
</dbReference>
<dbReference type="GO" id="GO:0008168">
    <property type="term" value="F:methyltransferase activity"/>
    <property type="evidence" value="ECO:0007669"/>
    <property type="project" value="UniProtKB-KW"/>
</dbReference>
<dbReference type="CDD" id="cd02440">
    <property type="entry name" value="AdoMet_MTases"/>
    <property type="match status" value="1"/>
</dbReference>
<protein>
    <submittedName>
        <fullName evidence="3">16S rRNA (Guanine(966)-N(2))-methyltransferase RsmD</fullName>
    </submittedName>
</protein>
<sequence length="193" mass="21772">MRVITGEFRGRKLDTPIGNDIRPTSDKVKESIFNILMNDIYGRVFCDLFSGTGSLGIEALSRGARRCYFCDSSRDSVNLTKTNIKKCNAESRSVVILADFMRALSRIDEKVDVFILDPPYKAGIYEKCLQQIDYLDLLSPEGIILAEHGAADHMPDSFGRLTKVREKKYGKTKLSIYQCVTEAGQELQEEDNE</sequence>
<dbReference type="RefSeq" id="WP_133528856.1">
    <property type="nucleotide sequence ID" value="NZ_CALCQM010000083.1"/>
</dbReference>
<evidence type="ECO:0000313" key="3">
    <source>
        <dbReference type="EMBL" id="TDP52319.1"/>
    </source>
</evidence>
<name>A0A4R6PYF8_9FIRM</name>
<keyword evidence="4" id="KW-1185">Reference proteome</keyword>
<dbReference type="Pfam" id="PF03602">
    <property type="entry name" value="Cons_hypoth95"/>
    <property type="match status" value="1"/>
</dbReference>
<organism evidence="3 4">
    <name type="scientific">Aminicella lysinilytica</name>
    <dbReference type="NCBI Taxonomy" id="433323"/>
    <lineage>
        <taxon>Bacteria</taxon>
        <taxon>Bacillati</taxon>
        <taxon>Bacillota</taxon>
        <taxon>Clostridia</taxon>
        <taxon>Peptostreptococcales</taxon>
        <taxon>Anaerovoracaceae</taxon>
        <taxon>Aminicella</taxon>
    </lineage>
</organism>
<proteinExistence type="predicted"/>
<keyword evidence="2 3" id="KW-0808">Transferase</keyword>
<comment type="caution">
    <text evidence="3">The sequence shown here is derived from an EMBL/GenBank/DDBJ whole genome shotgun (WGS) entry which is preliminary data.</text>
</comment>
<gene>
    <name evidence="3" type="ORF">EV211_12735</name>
</gene>
<dbReference type="OrthoDB" id="9803017at2"/>
<evidence type="ECO:0000256" key="1">
    <source>
        <dbReference type="ARBA" id="ARBA00022603"/>
    </source>
</evidence>
<keyword evidence="1 3" id="KW-0489">Methyltransferase</keyword>
<dbReference type="AlphaFoldDB" id="A0A4R6PYF8"/>
<dbReference type="PANTHER" id="PTHR43542:SF1">
    <property type="entry name" value="METHYLTRANSFERASE"/>
    <property type="match status" value="1"/>
</dbReference>
<reference evidence="3 4" key="1">
    <citation type="submission" date="2019-03" db="EMBL/GenBank/DDBJ databases">
        <title>Genomic Encyclopedia of Type Strains, Phase IV (KMG-IV): sequencing the most valuable type-strain genomes for metagenomic binning, comparative biology and taxonomic classification.</title>
        <authorList>
            <person name="Goeker M."/>
        </authorList>
    </citation>
    <scope>NUCLEOTIDE SEQUENCE [LARGE SCALE GENOMIC DNA]</scope>
    <source>
        <strain evidence="3 4">DSM 28287</strain>
    </source>
</reference>
<dbReference type="Proteomes" id="UP000295500">
    <property type="component" value="Unassembled WGS sequence"/>
</dbReference>
<dbReference type="PANTHER" id="PTHR43542">
    <property type="entry name" value="METHYLTRANSFERASE"/>
    <property type="match status" value="1"/>
</dbReference>
<dbReference type="InterPro" id="IPR029063">
    <property type="entry name" value="SAM-dependent_MTases_sf"/>
</dbReference>
<dbReference type="SUPFAM" id="SSF53335">
    <property type="entry name" value="S-adenosyl-L-methionine-dependent methyltransferases"/>
    <property type="match status" value="1"/>
</dbReference>
<dbReference type="EMBL" id="SNXO01000027">
    <property type="protein sequence ID" value="TDP52319.1"/>
    <property type="molecule type" value="Genomic_DNA"/>
</dbReference>
<accession>A0A4R6PYF8</accession>
<evidence type="ECO:0000256" key="2">
    <source>
        <dbReference type="ARBA" id="ARBA00022679"/>
    </source>
</evidence>
<evidence type="ECO:0000313" key="4">
    <source>
        <dbReference type="Proteomes" id="UP000295500"/>
    </source>
</evidence>
<dbReference type="Gene3D" id="3.40.50.150">
    <property type="entry name" value="Vaccinia Virus protein VP39"/>
    <property type="match status" value="1"/>
</dbReference>
<dbReference type="NCBIfam" id="TIGR00095">
    <property type="entry name" value="16S rRNA (guanine(966)-N(2))-methyltransferase RsmD"/>
    <property type="match status" value="1"/>
</dbReference>